<dbReference type="Pfam" id="PF06429">
    <property type="entry name" value="Flg_bbr_C"/>
    <property type="match status" value="1"/>
</dbReference>
<dbReference type="Proteomes" id="UP000824225">
    <property type="component" value="Unassembled WGS sequence"/>
</dbReference>
<comment type="caution">
    <text evidence="7">The sequence shown here is derived from an EMBL/GenBank/DDBJ whole genome shotgun (WGS) entry which is preliminary data.</text>
</comment>
<feature type="region of interest" description="Disordered" evidence="4">
    <location>
        <begin position="46"/>
        <end position="67"/>
    </location>
</feature>
<dbReference type="EMBL" id="DXAN01000017">
    <property type="protein sequence ID" value="HJA08545.1"/>
    <property type="molecule type" value="Genomic_DNA"/>
</dbReference>
<dbReference type="PANTHER" id="PTHR30435">
    <property type="entry name" value="FLAGELLAR PROTEIN"/>
    <property type="match status" value="1"/>
</dbReference>
<dbReference type="Pfam" id="PF00460">
    <property type="entry name" value="Flg_bb_rod"/>
    <property type="match status" value="1"/>
</dbReference>
<feature type="domain" description="Flagellar basal-body/hook protein C-terminal" evidence="6">
    <location>
        <begin position="75"/>
        <end position="114"/>
    </location>
</feature>
<name>A0A9D2HEE7_9BACT</name>
<keyword evidence="7" id="KW-0966">Cell projection</keyword>
<keyword evidence="7" id="KW-0969">Cilium</keyword>
<keyword evidence="7" id="KW-0282">Flagellum</keyword>
<evidence type="ECO:0000256" key="2">
    <source>
        <dbReference type="ARBA" id="ARBA00009677"/>
    </source>
</evidence>
<dbReference type="InterPro" id="IPR010930">
    <property type="entry name" value="Flg_bb/hook_C_dom"/>
</dbReference>
<dbReference type="AlphaFoldDB" id="A0A9D2HEE7"/>
<sequence>MVSIHTGLSALNAFATGVQGTAYNIANINTAGFQPVSVDYRSGRPADHGVRPVVTRPPADTTVSATPAAGQSLPVSHVNEAREMTKLIVNQRSFEANAVVIRTSDDLIGTLIDLKI</sequence>
<comment type="subcellular location">
    <subcellularLocation>
        <location evidence="1">Bacterial flagellum basal body</location>
    </subcellularLocation>
</comment>
<dbReference type="GO" id="GO:0009425">
    <property type="term" value="C:bacterial-type flagellum basal body"/>
    <property type="evidence" value="ECO:0007669"/>
    <property type="project" value="UniProtKB-SubCell"/>
</dbReference>
<evidence type="ECO:0000256" key="3">
    <source>
        <dbReference type="ARBA" id="ARBA00023143"/>
    </source>
</evidence>
<accession>A0A9D2HEE7</accession>
<evidence type="ECO:0000259" key="5">
    <source>
        <dbReference type="Pfam" id="PF00460"/>
    </source>
</evidence>
<comment type="similarity">
    <text evidence="2">Belongs to the flagella basal body rod proteins family.</text>
</comment>
<organism evidence="7 8">
    <name type="scientific">Candidatus Mailhella merdigallinarum</name>
    <dbReference type="NCBI Taxonomy" id="2838658"/>
    <lineage>
        <taxon>Bacteria</taxon>
        <taxon>Pseudomonadati</taxon>
        <taxon>Thermodesulfobacteriota</taxon>
        <taxon>Desulfovibrionia</taxon>
        <taxon>Desulfovibrionales</taxon>
        <taxon>Desulfovibrionaceae</taxon>
        <taxon>Mailhella</taxon>
    </lineage>
</organism>
<gene>
    <name evidence="7" type="ORF">H9962_05080</name>
</gene>
<dbReference type="GO" id="GO:0071978">
    <property type="term" value="P:bacterial-type flagellum-dependent swarming motility"/>
    <property type="evidence" value="ECO:0007669"/>
    <property type="project" value="TreeGrafter"/>
</dbReference>
<evidence type="ECO:0000256" key="4">
    <source>
        <dbReference type="SAM" id="MobiDB-lite"/>
    </source>
</evidence>
<protein>
    <submittedName>
        <fullName evidence="7">Flagellar basal body protein</fullName>
    </submittedName>
</protein>
<keyword evidence="3" id="KW-0975">Bacterial flagellum</keyword>
<dbReference type="PANTHER" id="PTHR30435:SF19">
    <property type="entry name" value="FLAGELLAR BASAL-BODY ROD PROTEIN FLGG"/>
    <property type="match status" value="1"/>
</dbReference>
<evidence type="ECO:0000313" key="7">
    <source>
        <dbReference type="EMBL" id="HJA08545.1"/>
    </source>
</evidence>
<reference evidence="7" key="2">
    <citation type="submission" date="2021-04" db="EMBL/GenBank/DDBJ databases">
        <authorList>
            <person name="Gilroy R."/>
        </authorList>
    </citation>
    <scope>NUCLEOTIDE SEQUENCE</scope>
    <source>
        <strain evidence="7">CHK186-16707</strain>
    </source>
</reference>
<proteinExistence type="inferred from homology"/>
<dbReference type="InterPro" id="IPR001444">
    <property type="entry name" value="Flag_bb_rod_N"/>
</dbReference>
<feature type="domain" description="Flagellar basal body rod protein N-terminal" evidence="5">
    <location>
        <begin position="5"/>
        <end position="34"/>
    </location>
</feature>
<evidence type="ECO:0000259" key="6">
    <source>
        <dbReference type="Pfam" id="PF06429"/>
    </source>
</evidence>
<evidence type="ECO:0000256" key="1">
    <source>
        <dbReference type="ARBA" id="ARBA00004117"/>
    </source>
</evidence>
<reference evidence="7" key="1">
    <citation type="journal article" date="2021" name="PeerJ">
        <title>Extensive microbial diversity within the chicken gut microbiome revealed by metagenomics and culture.</title>
        <authorList>
            <person name="Gilroy R."/>
            <person name="Ravi A."/>
            <person name="Getino M."/>
            <person name="Pursley I."/>
            <person name="Horton D.L."/>
            <person name="Alikhan N.F."/>
            <person name="Baker D."/>
            <person name="Gharbi K."/>
            <person name="Hall N."/>
            <person name="Watson M."/>
            <person name="Adriaenssens E.M."/>
            <person name="Foster-Nyarko E."/>
            <person name="Jarju S."/>
            <person name="Secka A."/>
            <person name="Antonio M."/>
            <person name="Oren A."/>
            <person name="Chaudhuri R.R."/>
            <person name="La Ragione R."/>
            <person name="Hildebrand F."/>
            <person name="Pallen M.J."/>
        </authorList>
    </citation>
    <scope>NUCLEOTIDE SEQUENCE</scope>
    <source>
        <strain evidence="7">CHK186-16707</strain>
    </source>
</reference>
<evidence type="ECO:0000313" key="8">
    <source>
        <dbReference type="Proteomes" id="UP000824225"/>
    </source>
</evidence>